<dbReference type="EMBL" id="CP089391">
    <property type="protein sequence ID" value="WBL77925.1"/>
    <property type="molecule type" value="Genomic_DNA"/>
</dbReference>
<dbReference type="SUPFAM" id="SSF51338">
    <property type="entry name" value="Composite domain of metallo-dependent hydrolases"/>
    <property type="match status" value="1"/>
</dbReference>
<dbReference type="InterPro" id="IPR011059">
    <property type="entry name" value="Metal-dep_hydrolase_composite"/>
</dbReference>
<dbReference type="Proteomes" id="UP001179614">
    <property type="component" value="Chromosome"/>
</dbReference>
<dbReference type="InterPro" id="IPR006311">
    <property type="entry name" value="TAT_signal"/>
</dbReference>
<dbReference type="InterPro" id="IPR032466">
    <property type="entry name" value="Metal_Hydrolase"/>
</dbReference>
<evidence type="ECO:0000256" key="1">
    <source>
        <dbReference type="ARBA" id="ARBA00009820"/>
    </source>
</evidence>
<dbReference type="Pfam" id="PF07676">
    <property type="entry name" value="PD40"/>
    <property type="match status" value="6"/>
</dbReference>
<name>A0ABY7MHM6_9BRAD</name>
<dbReference type="InterPro" id="IPR006680">
    <property type="entry name" value="Amidohydro-rel"/>
</dbReference>
<dbReference type="Gene3D" id="2.30.40.10">
    <property type="entry name" value="Urease, subunit C, domain 1"/>
    <property type="match status" value="2"/>
</dbReference>
<dbReference type="Gene3D" id="3.20.20.140">
    <property type="entry name" value="Metal-dependent hydrolases"/>
    <property type="match status" value="1"/>
</dbReference>
<evidence type="ECO:0000313" key="3">
    <source>
        <dbReference type="EMBL" id="WBL77925.1"/>
    </source>
</evidence>
<reference evidence="3" key="1">
    <citation type="submission" date="2021-12" db="EMBL/GenBank/DDBJ databases">
        <title>Bradyrhizobium xenonodulans sp. nov.</title>
        <authorList>
            <person name="Claassens R."/>
            <person name="Venter S.N."/>
            <person name="Beukes C.W."/>
            <person name="Stepkowski T."/>
            <person name="Steenkamp E.T."/>
        </authorList>
    </citation>
    <scope>NUCLEOTIDE SEQUENCE</scope>
    <source>
        <strain evidence="3">14AB</strain>
    </source>
</reference>
<dbReference type="SUPFAM" id="SSF82171">
    <property type="entry name" value="DPP6 N-terminal domain-like"/>
    <property type="match status" value="2"/>
</dbReference>
<dbReference type="Pfam" id="PF01979">
    <property type="entry name" value="Amidohydro_1"/>
    <property type="match status" value="1"/>
</dbReference>
<protein>
    <submittedName>
        <fullName evidence="3">Amidohydrolase family protein</fullName>
    </submittedName>
</protein>
<accession>A0ABY7MHM6</accession>
<sequence>MTATSRRGISRRKLLSMGGGAILAPYGASLSPASPSMDEQGYATVAEGTSISVAVSPDGRTVAFDLAGSLWLVGIGGGVARRLTDEFGDVAQPHWCPDGKEIVFQCYRDGNFHLWTISADGTGLMQLTRGPHDHREPSYSPDGRRIAFSSDRGMGYGIYAFDRNTGAVESLVDTTADETQPAWSPDGRKIAFVTNRSSLDVVDELGNRTTVASVHNSRNIANEKEIHGPSWSPDGDLTYVILNNGAAQLHGPRGIIVQGEDIFPFRASWLPTGEFVYTSGGKIQRRGLETTQSSIVEFSARLPIIKPKYKKVRRDFNSVVPRPVLGIGSPALSPDGCNIAFRALNDIWTMTIGELPRRVCRDGFYKSDPAWSPDGHWLSYSSDRGGKLDIWLRDLRTGEDRQLTHLSDAALSGSWSQDGRMIAFLDQSGSLYTIEIESGTVQKVYGPLWEPGRPSWGPDGRTIALAAFKPYSASYREGLSEILTVDRTTGNVEYQSPLPDRSLSTRGDDGPVWSPDGTKIAFVLASLLWVAPVDDRCRLTGPARVINAEVTDAPSWSGDSKTLLYLCNGSLRLLAADGGESQNVPLSLHWAMAKPTGRTVLRVGRLWDGRSPDLRENVDILIDSNKIAGIVSQDGNAYGDAKIVDAPQSTAMPGLMDMHTHRQMQGYSYGDRQGRLWLSLGITTTRSVGSPAYHMVEDRESIESGARVGPRHFATGEAIDGARIFYNFMRPVTEQGQLALELQRAEALSYDLVKTYVRLAPETQRDVIAWAHARGLHVTSHYQYPAVAFGVDAMEHLGGTNRLGYSRTMSRLGAAYQDVLEVFVQSGITCTPTIFTANALLGEDRSWMDDIRIKTFYPAWEYARLEERARLMAGPNRLVTLAELERNVAQVKELLRVGGRIITGTDAPIDFPAISLHLNLRAMVRYGVTPYEALLTATRYPGEFLGAPLGTITEGALADVVLVEGNPLLRIEDAANVDLVVKNGQVWSVKDLLAPFVATQVHQHGRNKMLPPVRSTVNHARFWWHGKEFVESSRACCCCTVTPRLRCTG</sequence>
<evidence type="ECO:0000313" key="4">
    <source>
        <dbReference type="Proteomes" id="UP001179614"/>
    </source>
</evidence>
<proteinExistence type="inferred from homology"/>
<gene>
    <name evidence="3" type="ORF">I3J27_33920</name>
</gene>
<evidence type="ECO:0000259" key="2">
    <source>
        <dbReference type="Pfam" id="PF01979"/>
    </source>
</evidence>
<dbReference type="InterPro" id="IPR011659">
    <property type="entry name" value="WD40"/>
</dbReference>
<dbReference type="PROSITE" id="PS51318">
    <property type="entry name" value="TAT"/>
    <property type="match status" value="1"/>
</dbReference>
<dbReference type="PANTHER" id="PTHR36842:SF1">
    <property type="entry name" value="PROTEIN TOLB"/>
    <property type="match status" value="1"/>
</dbReference>
<dbReference type="SUPFAM" id="SSF51556">
    <property type="entry name" value="Metallo-dependent hydrolases"/>
    <property type="match status" value="1"/>
</dbReference>
<feature type="domain" description="Amidohydrolase-related" evidence="2">
    <location>
        <begin position="651"/>
        <end position="986"/>
    </location>
</feature>
<dbReference type="RefSeq" id="WP_270163216.1">
    <property type="nucleotide sequence ID" value="NZ_CP089391.1"/>
</dbReference>
<dbReference type="Gene3D" id="2.120.10.30">
    <property type="entry name" value="TolB, C-terminal domain"/>
    <property type="match status" value="2"/>
</dbReference>
<dbReference type="Gene3D" id="3.30.110.90">
    <property type="entry name" value="Amidohydrolase"/>
    <property type="match status" value="1"/>
</dbReference>
<dbReference type="PANTHER" id="PTHR36842">
    <property type="entry name" value="PROTEIN TOLB HOMOLOG"/>
    <property type="match status" value="1"/>
</dbReference>
<comment type="similarity">
    <text evidence="1">Belongs to the TolB family.</text>
</comment>
<organism evidence="3 4">
    <name type="scientific">Bradyrhizobium xenonodulans</name>
    <dbReference type="NCBI Taxonomy" id="2736875"/>
    <lineage>
        <taxon>Bacteria</taxon>
        <taxon>Pseudomonadati</taxon>
        <taxon>Pseudomonadota</taxon>
        <taxon>Alphaproteobacteria</taxon>
        <taxon>Hyphomicrobiales</taxon>
        <taxon>Nitrobacteraceae</taxon>
        <taxon>Bradyrhizobium</taxon>
    </lineage>
</organism>
<dbReference type="InterPro" id="IPR011042">
    <property type="entry name" value="6-blade_b-propeller_TolB-like"/>
</dbReference>
<keyword evidence="4" id="KW-1185">Reference proteome</keyword>